<dbReference type="Proteomes" id="UP001419268">
    <property type="component" value="Unassembled WGS sequence"/>
</dbReference>
<keyword evidence="2" id="KW-1185">Reference proteome</keyword>
<dbReference type="EMBL" id="JBBNAG010000012">
    <property type="protein sequence ID" value="KAK9089438.1"/>
    <property type="molecule type" value="Genomic_DNA"/>
</dbReference>
<gene>
    <name evidence="1" type="ORF">Scep_028520</name>
</gene>
<organism evidence="1 2">
    <name type="scientific">Stephania cephalantha</name>
    <dbReference type="NCBI Taxonomy" id="152367"/>
    <lineage>
        <taxon>Eukaryota</taxon>
        <taxon>Viridiplantae</taxon>
        <taxon>Streptophyta</taxon>
        <taxon>Embryophyta</taxon>
        <taxon>Tracheophyta</taxon>
        <taxon>Spermatophyta</taxon>
        <taxon>Magnoliopsida</taxon>
        <taxon>Ranunculales</taxon>
        <taxon>Menispermaceae</taxon>
        <taxon>Menispermoideae</taxon>
        <taxon>Cissampelideae</taxon>
        <taxon>Stephania</taxon>
    </lineage>
</organism>
<sequence>MGNKGRAELSFVPKTNCFNVKSKWGSHSPFPSSPLCDSFISLPLCSHTSLSRFRHLSQSRLYLSALFWFSSPLKFTVSLPLSRSNSQA</sequence>
<protein>
    <submittedName>
        <fullName evidence="1">Uncharacterized protein</fullName>
    </submittedName>
</protein>
<name>A0AAP0EHF1_9MAGN</name>
<accession>A0AAP0EHF1</accession>
<comment type="caution">
    <text evidence="1">The sequence shown here is derived from an EMBL/GenBank/DDBJ whole genome shotgun (WGS) entry which is preliminary data.</text>
</comment>
<dbReference type="AlphaFoldDB" id="A0AAP0EHF1"/>
<proteinExistence type="predicted"/>
<evidence type="ECO:0000313" key="2">
    <source>
        <dbReference type="Proteomes" id="UP001419268"/>
    </source>
</evidence>
<reference evidence="1 2" key="1">
    <citation type="submission" date="2024-01" db="EMBL/GenBank/DDBJ databases">
        <title>Genome assemblies of Stephania.</title>
        <authorList>
            <person name="Yang L."/>
        </authorList>
    </citation>
    <scope>NUCLEOTIDE SEQUENCE [LARGE SCALE GENOMIC DNA]</scope>
    <source>
        <strain evidence="1">JXDWG</strain>
        <tissue evidence="1">Leaf</tissue>
    </source>
</reference>
<evidence type="ECO:0000313" key="1">
    <source>
        <dbReference type="EMBL" id="KAK9089438.1"/>
    </source>
</evidence>